<keyword evidence="3" id="KW-1185">Reference proteome</keyword>
<keyword evidence="1" id="KW-0472">Membrane</keyword>
<dbReference type="STRING" id="1227499.C493_10048"/>
<comment type="caution">
    <text evidence="2">The sequence shown here is derived from an EMBL/GenBank/DDBJ whole genome shotgun (WGS) entry which is preliminary data.</text>
</comment>
<name>L9X742_9EURY</name>
<keyword evidence="1" id="KW-0812">Transmembrane</keyword>
<organism evidence="2 3">
    <name type="scientific">Natronolimnohabitans innermongolicus JCM 12255</name>
    <dbReference type="NCBI Taxonomy" id="1227499"/>
    <lineage>
        <taxon>Archaea</taxon>
        <taxon>Methanobacteriati</taxon>
        <taxon>Methanobacteriota</taxon>
        <taxon>Stenosarchaea group</taxon>
        <taxon>Halobacteria</taxon>
        <taxon>Halobacteriales</taxon>
        <taxon>Natrialbaceae</taxon>
        <taxon>Natronolimnohabitans</taxon>
    </lineage>
</organism>
<evidence type="ECO:0000313" key="2">
    <source>
        <dbReference type="EMBL" id="ELY56433.1"/>
    </source>
</evidence>
<reference evidence="2 3" key="1">
    <citation type="journal article" date="2014" name="PLoS Genet.">
        <title>Phylogenetically driven sequencing of extremely halophilic archaea reveals strategies for static and dynamic osmo-response.</title>
        <authorList>
            <person name="Becker E.A."/>
            <person name="Seitzer P.M."/>
            <person name="Tritt A."/>
            <person name="Larsen D."/>
            <person name="Krusor M."/>
            <person name="Yao A.I."/>
            <person name="Wu D."/>
            <person name="Madern D."/>
            <person name="Eisen J.A."/>
            <person name="Darling A.E."/>
            <person name="Facciotti M.T."/>
        </authorList>
    </citation>
    <scope>NUCLEOTIDE SEQUENCE [LARGE SCALE GENOMIC DNA]</scope>
    <source>
        <strain evidence="2 3">JCM 12255</strain>
    </source>
</reference>
<dbReference type="EMBL" id="AOHZ01000045">
    <property type="protein sequence ID" value="ELY56433.1"/>
    <property type="molecule type" value="Genomic_DNA"/>
</dbReference>
<evidence type="ECO:0000313" key="3">
    <source>
        <dbReference type="Proteomes" id="UP000011602"/>
    </source>
</evidence>
<accession>L9X742</accession>
<evidence type="ECO:0000256" key="1">
    <source>
        <dbReference type="SAM" id="Phobius"/>
    </source>
</evidence>
<dbReference type="Proteomes" id="UP000011602">
    <property type="component" value="Unassembled WGS sequence"/>
</dbReference>
<sequence length="284" mass="31260">MGIPALAGLYAVQRALKPTVDELCEWEHTVRPRDRRRKWVAITILVVGPVPSFVLISSDLVPIDPVSRFPIVLVLAAFASLLCLPFIGHPTVGSRDPTPAERRRLERCYERFDRSPGTLVIFDRALRDVAVFDAGRGSSRWAWVSESVLESATDDELAILLAQANERSRRHQWGFAIAEFVLLVSGITLFFNAFVFLELSGFSAQNVAIAGLSALGIAGSVGSARAARRCSYLADAFASRQFGAETVRRTYLEYGNSIAYLEHDGGDGFLTRLMKGEPSPDTDR</sequence>
<dbReference type="AlphaFoldDB" id="L9X742"/>
<keyword evidence="1" id="KW-1133">Transmembrane helix</keyword>
<feature type="transmembrane region" description="Helical" evidence="1">
    <location>
        <begin position="173"/>
        <end position="197"/>
    </location>
</feature>
<proteinExistence type="predicted"/>
<feature type="transmembrane region" description="Helical" evidence="1">
    <location>
        <begin position="39"/>
        <end position="57"/>
    </location>
</feature>
<protein>
    <submittedName>
        <fullName evidence="2">Uncharacterized protein</fullName>
    </submittedName>
</protein>
<dbReference type="OrthoDB" id="185336at2157"/>
<dbReference type="eggNOG" id="arCOG01334">
    <property type="taxonomic scope" value="Archaea"/>
</dbReference>
<feature type="transmembrane region" description="Helical" evidence="1">
    <location>
        <begin position="203"/>
        <end position="222"/>
    </location>
</feature>
<dbReference type="RefSeq" id="WP_007259293.1">
    <property type="nucleotide sequence ID" value="NZ_AOHZ01000045.1"/>
</dbReference>
<gene>
    <name evidence="2" type="ORF">C493_10048</name>
</gene>
<feature type="transmembrane region" description="Helical" evidence="1">
    <location>
        <begin position="69"/>
        <end position="87"/>
    </location>
</feature>